<evidence type="ECO:0000313" key="4">
    <source>
        <dbReference type="Proteomes" id="UP000822688"/>
    </source>
</evidence>
<evidence type="ECO:0000313" key="2">
    <source>
        <dbReference type="EMBL" id="KAG0590078.1"/>
    </source>
</evidence>
<dbReference type="Proteomes" id="UP000822688">
    <property type="component" value="Chromosome 1"/>
</dbReference>
<evidence type="ECO:0008006" key="5">
    <source>
        <dbReference type="Google" id="ProtNLM"/>
    </source>
</evidence>
<dbReference type="EMBL" id="CM026421">
    <property type="protein sequence ID" value="KAG0590081.1"/>
    <property type="molecule type" value="Genomic_DNA"/>
</dbReference>
<feature type="chain" id="PRO_5036435102" description="Secreted protein" evidence="1">
    <location>
        <begin position="30"/>
        <end position="105"/>
    </location>
</feature>
<evidence type="ECO:0000256" key="1">
    <source>
        <dbReference type="SAM" id="SignalP"/>
    </source>
</evidence>
<evidence type="ECO:0000313" key="3">
    <source>
        <dbReference type="EMBL" id="KAG0590081.1"/>
    </source>
</evidence>
<keyword evidence="1" id="KW-0732">Signal</keyword>
<reference evidence="2" key="1">
    <citation type="submission" date="2020-06" db="EMBL/GenBank/DDBJ databases">
        <title>WGS assembly of Ceratodon purpureus strain R40.</title>
        <authorList>
            <person name="Carey S.B."/>
            <person name="Jenkins J."/>
            <person name="Shu S."/>
            <person name="Lovell J.T."/>
            <person name="Sreedasyam A."/>
            <person name="Maumus F."/>
            <person name="Tiley G.P."/>
            <person name="Fernandez-Pozo N."/>
            <person name="Barry K."/>
            <person name="Chen C."/>
            <person name="Wang M."/>
            <person name="Lipzen A."/>
            <person name="Daum C."/>
            <person name="Saski C.A."/>
            <person name="Payton A.C."/>
            <person name="Mcbreen J.C."/>
            <person name="Conrad R.E."/>
            <person name="Kollar L.M."/>
            <person name="Olsson S."/>
            <person name="Huttunen S."/>
            <person name="Landis J.B."/>
            <person name="Wickett N.J."/>
            <person name="Johnson M.G."/>
            <person name="Rensing S.A."/>
            <person name="Grimwood J."/>
            <person name="Schmutz J."/>
            <person name="Mcdaniel S.F."/>
        </authorList>
    </citation>
    <scope>NUCLEOTIDE SEQUENCE</scope>
    <source>
        <strain evidence="2">R40</strain>
    </source>
</reference>
<keyword evidence="4" id="KW-1185">Reference proteome</keyword>
<comment type="caution">
    <text evidence="2">The sequence shown here is derived from an EMBL/GenBank/DDBJ whole genome shotgun (WGS) entry which is preliminary data.</text>
</comment>
<organism evidence="2 4">
    <name type="scientific">Ceratodon purpureus</name>
    <name type="common">Fire moss</name>
    <name type="synonym">Dicranum purpureum</name>
    <dbReference type="NCBI Taxonomy" id="3225"/>
    <lineage>
        <taxon>Eukaryota</taxon>
        <taxon>Viridiplantae</taxon>
        <taxon>Streptophyta</taxon>
        <taxon>Embryophyta</taxon>
        <taxon>Bryophyta</taxon>
        <taxon>Bryophytina</taxon>
        <taxon>Bryopsida</taxon>
        <taxon>Dicranidae</taxon>
        <taxon>Pseudoditrichales</taxon>
        <taxon>Ditrichaceae</taxon>
        <taxon>Ceratodon</taxon>
    </lineage>
</organism>
<protein>
    <recommendedName>
        <fullName evidence="5">Secreted protein</fullName>
    </recommendedName>
</protein>
<proteinExistence type="predicted"/>
<name>A0A8T0J594_CERPU</name>
<dbReference type="EMBL" id="CM026421">
    <property type="protein sequence ID" value="KAG0590078.1"/>
    <property type="molecule type" value="Genomic_DNA"/>
</dbReference>
<gene>
    <name evidence="2" type="ORF">KC19_1G069800</name>
    <name evidence="3" type="ORF">KC19_1G070100</name>
</gene>
<sequence>MVCTTCWLHSRRVCLSVCVSCLRVGWGDAYMRDGPHRGGRVRVSTHVPWVGMEGGGSGRIQVAGLSTWIVYGLCVTEMQVVETWNGLKVRYPTSRLGRVRVISLA</sequence>
<dbReference type="AlphaFoldDB" id="A0A8T0J594"/>
<feature type="signal peptide" evidence="1">
    <location>
        <begin position="1"/>
        <end position="29"/>
    </location>
</feature>
<accession>A0A8T0J594</accession>